<dbReference type="PANTHER" id="PTHR45832:SF22">
    <property type="entry name" value="SERINE_THREONINE-PROTEIN KINASE SAMKA-RELATED"/>
    <property type="match status" value="1"/>
</dbReference>
<name>A0A433QWG8_9FUNG</name>
<dbReference type="SMART" id="SM00220">
    <property type="entry name" value="S_TKc"/>
    <property type="match status" value="1"/>
</dbReference>
<organism evidence="6 7">
    <name type="scientific">Jimgerdemannia flammicorona</name>
    <dbReference type="NCBI Taxonomy" id="994334"/>
    <lineage>
        <taxon>Eukaryota</taxon>
        <taxon>Fungi</taxon>
        <taxon>Fungi incertae sedis</taxon>
        <taxon>Mucoromycota</taxon>
        <taxon>Mucoromycotina</taxon>
        <taxon>Endogonomycetes</taxon>
        <taxon>Endogonales</taxon>
        <taxon>Endogonaceae</taxon>
        <taxon>Jimgerdemannia</taxon>
    </lineage>
</organism>
<dbReference type="InterPro" id="IPR051931">
    <property type="entry name" value="PAK3-like"/>
</dbReference>
<evidence type="ECO:0000256" key="4">
    <source>
        <dbReference type="SAM" id="MobiDB-lite"/>
    </source>
</evidence>
<proteinExistence type="inferred from homology"/>
<accession>A0A433QWG8</accession>
<dbReference type="PANTHER" id="PTHR45832">
    <property type="entry name" value="SERINE/THREONINE-PROTEIN KINASE SAMKA-RELATED-RELATED"/>
    <property type="match status" value="1"/>
</dbReference>
<dbReference type="PROSITE" id="PS00108">
    <property type="entry name" value="PROTEIN_KINASE_ST"/>
    <property type="match status" value="1"/>
</dbReference>
<feature type="region of interest" description="Disordered" evidence="4">
    <location>
        <begin position="227"/>
        <end position="282"/>
    </location>
</feature>
<dbReference type="GO" id="GO:0004672">
    <property type="term" value="F:protein kinase activity"/>
    <property type="evidence" value="ECO:0007669"/>
    <property type="project" value="InterPro"/>
</dbReference>
<dbReference type="PROSITE" id="PS50011">
    <property type="entry name" value="PROTEIN_KINASE_DOM"/>
    <property type="match status" value="1"/>
</dbReference>
<reference evidence="6 7" key="1">
    <citation type="journal article" date="2018" name="New Phytol.">
        <title>Phylogenomics of Endogonaceae and evolution of mycorrhizas within Mucoromycota.</title>
        <authorList>
            <person name="Chang Y."/>
            <person name="Desiro A."/>
            <person name="Na H."/>
            <person name="Sandor L."/>
            <person name="Lipzen A."/>
            <person name="Clum A."/>
            <person name="Barry K."/>
            <person name="Grigoriev I.V."/>
            <person name="Martin F.M."/>
            <person name="Stajich J.E."/>
            <person name="Smith M.E."/>
            <person name="Bonito G."/>
            <person name="Spatafora J.W."/>
        </authorList>
    </citation>
    <scope>NUCLEOTIDE SEQUENCE [LARGE SCALE GENOMIC DNA]</scope>
    <source>
        <strain evidence="6 7">AD002</strain>
    </source>
</reference>
<gene>
    <name evidence="6" type="ORF">BC938DRAFT_482294</name>
</gene>
<dbReference type="CDD" id="cd00180">
    <property type="entry name" value="PKc"/>
    <property type="match status" value="1"/>
</dbReference>
<dbReference type="Proteomes" id="UP000274822">
    <property type="component" value="Unassembled WGS sequence"/>
</dbReference>
<dbReference type="EMBL" id="RBNJ01000717">
    <property type="protein sequence ID" value="RUS34139.1"/>
    <property type="molecule type" value="Genomic_DNA"/>
</dbReference>
<evidence type="ECO:0000256" key="2">
    <source>
        <dbReference type="ARBA" id="ARBA00022741"/>
    </source>
</evidence>
<feature type="non-terminal residue" evidence="6">
    <location>
        <position position="358"/>
    </location>
</feature>
<evidence type="ECO:0000313" key="6">
    <source>
        <dbReference type="EMBL" id="RUS34139.1"/>
    </source>
</evidence>
<comment type="similarity">
    <text evidence="1">Belongs to the protein kinase superfamily. STE Ser/Thr protein kinase family. STE20 subfamily.</text>
</comment>
<keyword evidence="2" id="KW-0547">Nucleotide-binding</keyword>
<dbReference type="InterPro" id="IPR011009">
    <property type="entry name" value="Kinase-like_dom_sf"/>
</dbReference>
<keyword evidence="3" id="KW-0067">ATP-binding</keyword>
<sequence length="358" mass="39965">MADHLIEGVPIHFSDPQFDYAGLSAIKPTWPSAQGSVYLCHEVSGARQIVVIKKYLIVYSKDSETVVMPKELVETEIDTMAKCQHSNILRLLSVHIYEGYVFLITPYYDGGTLQEYCSVNRVSLSQMVFILKGLVSGLSEIHRHGYIHRDIKCENVFLGKDNTIMKRKIFEQGRPPYPENLNSQLEDFMNLCFKRDPEQRASTSELLESLFPPQPWELSSLAEGLNVNIPQMSPPQPANTSQMHSSQPKTLNAKRSQMASPEPKEPTATISQIFSPHPPHAASHSIPLITITDIDGTTTSFEEAPISDVDACCKSVERALDTSTSEGLNSRNVSTDKQAPVLVFEPNPNFELWFGDPS</sequence>
<dbReference type="InterPro" id="IPR000719">
    <property type="entry name" value="Prot_kinase_dom"/>
</dbReference>
<protein>
    <submittedName>
        <fullName evidence="6">Kinase-like domain-containing protein</fullName>
    </submittedName>
</protein>
<comment type="caution">
    <text evidence="6">The sequence shown here is derived from an EMBL/GenBank/DDBJ whole genome shotgun (WGS) entry which is preliminary data.</text>
</comment>
<keyword evidence="6" id="KW-0808">Transferase</keyword>
<evidence type="ECO:0000313" key="7">
    <source>
        <dbReference type="Proteomes" id="UP000274822"/>
    </source>
</evidence>
<keyword evidence="6" id="KW-0418">Kinase</keyword>
<keyword evidence="7" id="KW-1185">Reference proteome</keyword>
<dbReference type="AlphaFoldDB" id="A0A433QWG8"/>
<evidence type="ECO:0000256" key="1">
    <source>
        <dbReference type="ARBA" id="ARBA00008874"/>
    </source>
</evidence>
<feature type="compositionally biased region" description="Polar residues" evidence="4">
    <location>
        <begin position="238"/>
        <end position="259"/>
    </location>
</feature>
<dbReference type="SUPFAM" id="SSF56112">
    <property type="entry name" value="Protein kinase-like (PK-like)"/>
    <property type="match status" value="1"/>
</dbReference>
<evidence type="ECO:0000256" key="3">
    <source>
        <dbReference type="ARBA" id="ARBA00022840"/>
    </source>
</evidence>
<feature type="domain" description="Protein kinase" evidence="5">
    <location>
        <begin position="23"/>
        <end position="342"/>
    </location>
</feature>
<dbReference type="GO" id="GO:0005524">
    <property type="term" value="F:ATP binding"/>
    <property type="evidence" value="ECO:0007669"/>
    <property type="project" value="UniProtKB-KW"/>
</dbReference>
<dbReference type="Pfam" id="PF00069">
    <property type="entry name" value="Pkinase"/>
    <property type="match status" value="1"/>
</dbReference>
<dbReference type="Gene3D" id="1.10.510.10">
    <property type="entry name" value="Transferase(Phosphotransferase) domain 1"/>
    <property type="match status" value="2"/>
</dbReference>
<evidence type="ECO:0000259" key="5">
    <source>
        <dbReference type="PROSITE" id="PS50011"/>
    </source>
</evidence>
<dbReference type="InterPro" id="IPR008271">
    <property type="entry name" value="Ser/Thr_kinase_AS"/>
</dbReference>